<feature type="domain" description="Retroviral polymerase SH3-like" evidence="2">
    <location>
        <begin position="221"/>
        <end position="279"/>
    </location>
</feature>
<comment type="caution">
    <text evidence="3">The sequence shown here is derived from an EMBL/GenBank/DDBJ whole genome shotgun (WGS) entry which is preliminary data.</text>
</comment>
<evidence type="ECO:0000256" key="1">
    <source>
        <dbReference type="SAM" id="MobiDB-lite"/>
    </source>
</evidence>
<dbReference type="InterPro" id="IPR057670">
    <property type="entry name" value="SH3_retrovirus"/>
</dbReference>
<organism evidence="3 4">
    <name type="scientific">Abeliophyllum distichum</name>
    <dbReference type="NCBI Taxonomy" id="126358"/>
    <lineage>
        <taxon>Eukaryota</taxon>
        <taxon>Viridiplantae</taxon>
        <taxon>Streptophyta</taxon>
        <taxon>Embryophyta</taxon>
        <taxon>Tracheophyta</taxon>
        <taxon>Spermatophyta</taxon>
        <taxon>Magnoliopsida</taxon>
        <taxon>eudicotyledons</taxon>
        <taxon>Gunneridae</taxon>
        <taxon>Pentapetalae</taxon>
        <taxon>asterids</taxon>
        <taxon>lamiids</taxon>
        <taxon>Lamiales</taxon>
        <taxon>Oleaceae</taxon>
        <taxon>Forsythieae</taxon>
        <taxon>Abeliophyllum</taxon>
    </lineage>
</organism>
<reference evidence="4" key="1">
    <citation type="submission" date="2024-07" db="EMBL/GenBank/DDBJ databases">
        <title>Two chromosome-level genome assemblies of Korean endemic species Abeliophyllum distichum and Forsythia ovata (Oleaceae).</title>
        <authorList>
            <person name="Jang H."/>
        </authorList>
    </citation>
    <scope>NUCLEOTIDE SEQUENCE [LARGE SCALE GENOMIC DNA]</scope>
</reference>
<dbReference type="Pfam" id="PF25597">
    <property type="entry name" value="SH3_retrovirus"/>
    <property type="match status" value="1"/>
</dbReference>
<feature type="region of interest" description="Disordered" evidence="1">
    <location>
        <begin position="114"/>
        <end position="135"/>
    </location>
</feature>
<feature type="compositionally biased region" description="Low complexity" evidence="1">
    <location>
        <begin position="352"/>
        <end position="361"/>
    </location>
</feature>
<protein>
    <submittedName>
        <fullName evidence="3">Retrovirus-related Pol polyprotein from transposon TNT 1-94</fullName>
    </submittedName>
</protein>
<proteinExistence type="predicted"/>
<dbReference type="AlphaFoldDB" id="A0ABD1PBE9"/>
<evidence type="ECO:0000313" key="4">
    <source>
        <dbReference type="Proteomes" id="UP001604336"/>
    </source>
</evidence>
<gene>
    <name evidence="3" type="ORF">Adt_44638</name>
</gene>
<feature type="compositionally biased region" description="Low complexity" evidence="1">
    <location>
        <begin position="327"/>
        <end position="342"/>
    </location>
</feature>
<dbReference type="Proteomes" id="UP001604336">
    <property type="component" value="Unassembled WGS sequence"/>
</dbReference>
<dbReference type="PANTHER" id="PTHR47481">
    <property type="match status" value="1"/>
</dbReference>
<name>A0ABD1PBE9_9LAMI</name>
<accession>A0ABD1PBE9</accession>
<sequence>MDPGASGESSSGDVAAGSPSVTGCVAAATGCPNSFLTLILISIKLGIANYNFWKSQITLRAYDLEGFVTEKQLIMSWLLRSISENMFGHVVGCATSSQVWCYKRYDVSFKAELNSPQNRSSGNSGSGRGYSSHSNPQAYTAFPETIRDDTWYVDSGASHHVTSDAEKLEILTDYKGKGKLIIGDGTFLINRLPTSTLSNKTPYEVLFKEKPLYNHLKSFGCACYPFLRPYNRHKVGFHTTQCVFLGYSNKHKGYRCLHCSGRVYIAQNVTFNENLFPFTCGFSTPVKVANSDHVHNQLLVHNWLPNCKDISGDSEHVTAFSPMVDQPPASSSSSEQNVSPPSNTLPSDVSRSGSIEPNSSNEESDPSPKRPLHHMQTRSKSGIFKPKTFVLTSTLP</sequence>
<dbReference type="PANTHER" id="PTHR47481:SF31">
    <property type="entry name" value="OS01G0873500 PROTEIN"/>
    <property type="match status" value="1"/>
</dbReference>
<dbReference type="EMBL" id="JBFOLK010000014">
    <property type="protein sequence ID" value="KAL2461218.1"/>
    <property type="molecule type" value="Genomic_DNA"/>
</dbReference>
<evidence type="ECO:0000259" key="2">
    <source>
        <dbReference type="Pfam" id="PF25597"/>
    </source>
</evidence>
<keyword evidence="4" id="KW-1185">Reference proteome</keyword>
<evidence type="ECO:0000313" key="3">
    <source>
        <dbReference type="EMBL" id="KAL2461218.1"/>
    </source>
</evidence>
<feature type="region of interest" description="Disordered" evidence="1">
    <location>
        <begin position="319"/>
        <end position="396"/>
    </location>
</feature>